<evidence type="ECO:0000256" key="2">
    <source>
        <dbReference type="SAM" id="MobiDB-lite"/>
    </source>
</evidence>
<name>A0AAV2TLN8_CALDB</name>
<protein>
    <recommendedName>
        <fullName evidence="5">Coiled-coil domain-containing protein 153</fullName>
    </recommendedName>
</protein>
<feature type="compositionally biased region" description="Basic and acidic residues" evidence="2">
    <location>
        <begin position="16"/>
        <end position="32"/>
    </location>
</feature>
<evidence type="ECO:0000313" key="3">
    <source>
        <dbReference type="EMBL" id="CAL5136946.1"/>
    </source>
</evidence>
<dbReference type="Gene3D" id="1.10.287.1490">
    <property type="match status" value="1"/>
</dbReference>
<reference evidence="3" key="1">
    <citation type="submission" date="2024-06" db="EMBL/GenBank/DDBJ databases">
        <authorList>
            <person name="Liu X."/>
            <person name="Lenzi L."/>
            <person name="Haldenby T S."/>
            <person name="Uol C."/>
        </authorList>
    </citation>
    <scope>NUCLEOTIDE SEQUENCE</scope>
</reference>
<organism evidence="3 4">
    <name type="scientific">Calicophoron daubneyi</name>
    <name type="common">Rumen fluke</name>
    <name type="synonym">Paramphistomum daubneyi</name>
    <dbReference type="NCBI Taxonomy" id="300641"/>
    <lineage>
        <taxon>Eukaryota</taxon>
        <taxon>Metazoa</taxon>
        <taxon>Spiralia</taxon>
        <taxon>Lophotrochozoa</taxon>
        <taxon>Platyhelminthes</taxon>
        <taxon>Trematoda</taxon>
        <taxon>Digenea</taxon>
        <taxon>Plagiorchiida</taxon>
        <taxon>Pronocephalata</taxon>
        <taxon>Paramphistomoidea</taxon>
        <taxon>Paramphistomidae</taxon>
        <taxon>Calicophoron</taxon>
    </lineage>
</organism>
<dbReference type="EMBL" id="CAXLJL010000367">
    <property type="protein sequence ID" value="CAL5136946.1"/>
    <property type="molecule type" value="Genomic_DNA"/>
</dbReference>
<evidence type="ECO:0000256" key="1">
    <source>
        <dbReference type="SAM" id="Coils"/>
    </source>
</evidence>
<proteinExistence type="predicted"/>
<accession>A0AAV2TLN8</accession>
<evidence type="ECO:0000313" key="4">
    <source>
        <dbReference type="Proteomes" id="UP001497525"/>
    </source>
</evidence>
<feature type="compositionally biased region" description="Basic residues" evidence="2">
    <location>
        <begin position="1"/>
        <end position="15"/>
    </location>
</feature>
<feature type="region of interest" description="Disordered" evidence="2">
    <location>
        <begin position="1"/>
        <end position="32"/>
    </location>
</feature>
<sequence length="204" mass="23691">MSKKVGTRRKGKSAKKKADPLSEALEKSQKDVRNLRDQLSRTILIGETTENRRYAAQLDRIKSAKTLEDFRNDTKQHTAFLVTQHEMIVSNLNKKVDKLEQSLRALNEKIQEKDEELEKLKADYSENLAQRDSKIDKLRTQLNTQGAKYEDAMVQSFNRLTNTLAEDFVKAHSNFQPWSDGTLKMAELEFLRPPYFDEESTEYC</sequence>
<gene>
    <name evidence="3" type="ORF">CDAUBV1_LOCUS11233</name>
</gene>
<evidence type="ECO:0008006" key="5">
    <source>
        <dbReference type="Google" id="ProtNLM"/>
    </source>
</evidence>
<dbReference type="Proteomes" id="UP001497525">
    <property type="component" value="Unassembled WGS sequence"/>
</dbReference>
<comment type="caution">
    <text evidence="3">The sequence shown here is derived from an EMBL/GenBank/DDBJ whole genome shotgun (WGS) entry which is preliminary data.</text>
</comment>
<keyword evidence="1" id="KW-0175">Coiled coil</keyword>
<feature type="coiled-coil region" evidence="1">
    <location>
        <begin position="82"/>
        <end position="130"/>
    </location>
</feature>
<dbReference type="AlphaFoldDB" id="A0AAV2TLN8"/>